<proteinExistence type="inferred from homology"/>
<feature type="transmembrane region" description="Helical" evidence="7">
    <location>
        <begin position="102"/>
        <end position="125"/>
    </location>
</feature>
<keyword evidence="6 7" id="KW-0472">Membrane</keyword>
<feature type="transmembrane region" description="Helical" evidence="7">
    <location>
        <begin position="348"/>
        <end position="368"/>
    </location>
</feature>
<gene>
    <name evidence="8" type="ORF">R55214_HHFBAMCI_00361</name>
</gene>
<feature type="transmembrane region" description="Helical" evidence="7">
    <location>
        <begin position="196"/>
        <end position="219"/>
    </location>
</feature>
<feature type="transmembrane region" description="Helical" evidence="7">
    <location>
        <begin position="132"/>
        <end position="151"/>
    </location>
</feature>
<dbReference type="EMBL" id="CAUZMB010000002">
    <property type="protein sequence ID" value="CAK1231095.1"/>
    <property type="molecule type" value="Genomic_DNA"/>
</dbReference>
<evidence type="ECO:0000256" key="4">
    <source>
        <dbReference type="ARBA" id="ARBA00022692"/>
    </source>
</evidence>
<feature type="transmembrane region" description="Helical" evidence="7">
    <location>
        <begin position="171"/>
        <end position="189"/>
    </location>
</feature>
<feature type="transmembrane region" description="Helical" evidence="7">
    <location>
        <begin position="410"/>
        <end position="431"/>
    </location>
</feature>
<feature type="transmembrane region" description="Helical" evidence="7">
    <location>
        <begin position="380"/>
        <end position="398"/>
    </location>
</feature>
<organism evidence="8 9">
    <name type="scientific">Fructobacillus evanidus</name>
    <dbReference type="NCBI Taxonomy" id="3064281"/>
    <lineage>
        <taxon>Bacteria</taxon>
        <taxon>Bacillati</taxon>
        <taxon>Bacillota</taxon>
        <taxon>Bacilli</taxon>
        <taxon>Lactobacillales</taxon>
        <taxon>Lactobacillaceae</taxon>
        <taxon>Fructobacillus</taxon>
    </lineage>
</organism>
<evidence type="ECO:0000256" key="6">
    <source>
        <dbReference type="ARBA" id="ARBA00023136"/>
    </source>
</evidence>
<accession>A0ABN9YQC2</accession>
<keyword evidence="4 7" id="KW-0812">Transmembrane</keyword>
<evidence type="ECO:0000256" key="2">
    <source>
        <dbReference type="ARBA" id="ARBA00008821"/>
    </source>
</evidence>
<evidence type="ECO:0000256" key="5">
    <source>
        <dbReference type="ARBA" id="ARBA00022989"/>
    </source>
</evidence>
<comment type="subcellular location">
    <subcellularLocation>
        <location evidence="1">Membrane</location>
        <topology evidence="1">Multi-pass membrane protein</topology>
    </subcellularLocation>
</comment>
<sequence>MIQQNHQQQESFQEEVPLSTGQTLLISIQHIFVSNVWLDPIFVASAAGLSLALSTNLISAIFLASGLVTIFQASKLARLPIVQGPSAAFDALMISAGKTGGLPAAGGAVFLSGFIVLLMSLFGWVHRLAKKLTPAITGTIIFLVGVSLSSFTMSELLGGTPGTKGFASPNVLLVAIVTTLIVVLGSLFGRGYWRKFSFLLALVVGNLLAASLGMIDLSGVKSQPLFGLPRLFPYGLFRFNWDIFLTFFIAYLVAVIEALGVYEASADVTKEELSSKRISRGIAGEAGGSMLSSLIGGFPTTAFAQNLGVMKLTGVHSRKPILLAGGLLILLGFVPKFAAVLALTPAPVIGGMFLPAAATLLTTGFATLQKSDKSEATRMSIGLSLLLAIALPSYAKGFSGIYQSLFSNSILVGALSIVTLHILLIVVPGFFGKEKNHE</sequence>
<evidence type="ECO:0000256" key="3">
    <source>
        <dbReference type="ARBA" id="ARBA00022448"/>
    </source>
</evidence>
<evidence type="ECO:0000256" key="7">
    <source>
        <dbReference type="SAM" id="Phobius"/>
    </source>
</evidence>
<dbReference type="Pfam" id="PF00860">
    <property type="entry name" value="Xan_ur_permease"/>
    <property type="match status" value="1"/>
</dbReference>
<dbReference type="PANTHER" id="PTHR42810">
    <property type="entry name" value="PURINE PERMEASE C1399.01C-RELATED"/>
    <property type="match status" value="1"/>
</dbReference>
<keyword evidence="9" id="KW-1185">Reference proteome</keyword>
<name>A0ABN9YQC2_9LACO</name>
<evidence type="ECO:0000256" key="1">
    <source>
        <dbReference type="ARBA" id="ARBA00004141"/>
    </source>
</evidence>
<protein>
    <submittedName>
        <fullName evidence="8">Xanthine/uracil permease (UraA)</fullName>
    </submittedName>
</protein>
<dbReference type="PANTHER" id="PTHR42810:SF2">
    <property type="entry name" value="PURINE PERMEASE C1399.01C-RELATED"/>
    <property type="match status" value="1"/>
</dbReference>
<dbReference type="NCBIfam" id="NF037981">
    <property type="entry name" value="NCS2_1"/>
    <property type="match status" value="1"/>
</dbReference>
<dbReference type="InterPro" id="IPR006043">
    <property type="entry name" value="NCS2"/>
</dbReference>
<comment type="similarity">
    <text evidence="2">Belongs to the nucleobase:cation symporter-2 (NCS2) (TC 2.A.40) family.</text>
</comment>
<reference evidence="8 9" key="1">
    <citation type="submission" date="2023-10" db="EMBL/GenBank/DDBJ databases">
        <authorList>
            <person name="Botero Cardona J."/>
        </authorList>
    </citation>
    <scope>NUCLEOTIDE SEQUENCE [LARGE SCALE GENOMIC DNA]</scope>
    <source>
        <strain evidence="8 9">R-55214</strain>
    </source>
</reference>
<feature type="transmembrane region" description="Helical" evidence="7">
    <location>
        <begin position="321"/>
        <end position="342"/>
    </location>
</feature>
<comment type="caution">
    <text evidence="8">The sequence shown here is derived from an EMBL/GenBank/DDBJ whole genome shotgun (WGS) entry which is preliminary data.</text>
</comment>
<keyword evidence="3" id="KW-0813">Transport</keyword>
<feature type="transmembrane region" description="Helical" evidence="7">
    <location>
        <begin position="41"/>
        <end position="64"/>
    </location>
</feature>
<feature type="transmembrane region" description="Helical" evidence="7">
    <location>
        <begin position="239"/>
        <end position="262"/>
    </location>
</feature>
<keyword evidence="5 7" id="KW-1133">Transmembrane helix</keyword>
<evidence type="ECO:0000313" key="8">
    <source>
        <dbReference type="EMBL" id="CAK1231095.1"/>
    </source>
</evidence>
<dbReference type="Proteomes" id="UP001314166">
    <property type="component" value="Unassembled WGS sequence"/>
</dbReference>
<dbReference type="RefSeq" id="WP_338343466.1">
    <property type="nucleotide sequence ID" value="NZ_CAUZLH010000005.1"/>
</dbReference>
<evidence type="ECO:0000313" key="9">
    <source>
        <dbReference type="Proteomes" id="UP001314166"/>
    </source>
</evidence>